<dbReference type="AlphaFoldDB" id="A0A5B8UB77"/>
<dbReference type="GO" id="GO:0016987">
    <property type="term" value="F:sigma factor activity"/>
    <property type="evidence" value="ECO:0007669"/>
    <property type="project" value="UniProtKB-KW"/>
</dbReference>
<proteinExistence type="inferred from homology"/>
<keyword evidence="5" id="KW-0804">Transcription</keyword>
<dbReference type="PANTHER" id="PTHR43133:SF8">
    <property type="entry name" value="RNA POLYMERASE SIGMA FACTOR HI_1459-RELATED"/>
    <property type="match status" value="1"/>
</dbReference>
<evidence type="ECO:0000256" key="2">
    <source>
        <dbReference type="ARBA" id="ARBA00023015"/>
    </source>
</evidence>
<keyword evidence="4" id="KW-0238">DNA-binding</keyword>
<dbReference type="EMBL" id="CP042430">
    <property type="protein sequence ID" value="QEC49902.1"/>
    <property type="molecule type" value="Genomic_DNA"/>
</dbReference>
<dbReference type="Gene3D" id="1.10.10.10">
    <property type="entry name" value="Winged helix-like DNA-binding domain superfamily/Winged helix DNA-binding domain"/>
    <property type="match status" value="1"/>
</dbReference>
<dbReference type="InterPro" id="IPR013324">
    <property type="entry name" value="RNA_pol_sigma_r3/r4-like"/>
</dbReference>
<dbReference type="Pfam" id="PF08281">
    <property type="entry name" value="Sigma70_r4_2"/>
    <property type="match status" value="1"/>
</dbReference>
<accession>A0A5B8UB77</accession>
<organism evidence="9 10">
    <name type="scientific">Baekduia soli</name>
    <dbReference type="NCBI Taxonomy" id="496014"/>
    <lineage>
        <taxon>Bacteria</taxon>
        <taxon>Bacillati</taxon>
        <taxon>Actinomycetota</taxon>
        <taxon>Thermoleophilia</taxon>
        <taxon>Solirubrobacterales</taxon>
        <taxon>Baekduiaceae</taxon>
        <taxon>Baekduia</taxon>
    </lineage>
</organism>
<feature type="domain" description="RNA polymerase sigma-70 region 2" evidence="7">
    <location>
        <begin position="47"/>
        <end position="114"/>
    </location>
</feature>
<evidence type="ECO:0000256" key="6">
    <source>
        <dbReference type="SAM" id="MobiDB-lite"/>
    </source>
</evidence>
<dbReference type="NCBIfam" id="TIGR02937">
    <property type="entry name" value="sigma70-ECF"/>
    <property type="match status" value="1"/>
</dbReference>
<comment type="similarity">
    <text evidence="1">Belongs to the sigma-70 factor family. ECF subfamily.</text>
</comment>
<dbReference type="CDD" id="cd06171">
    <property type="entry name" value="Sigma70_r4"/>
    <property type="match status" value="1"/>
</dbReference>
<keyword evidence="2" id="KW-0805">Transcription regulation</keyword>
<dbReference type="SUPFAM" id="SSF88946">
    <property type="entry name" value="Sigma2 domain of RNA polymerase sigma factors"/>
    <property type="match status" value="1"/>
</dbReference>
<dbReference type="InterPro" id="IPR007627">
    <property type="entry name" value="RNA_pol_sigma70_r2"/>
</dbReference>
<gene>
    <name evidence="9" type="ORF">FSW04_21595</name>
</gene>
<dbReference type="Gene3D" id="1.10.1740.10">
    <property type="match status" value="1"/>
</dbReference>
<dbReference type="InterPro" id="IPR014284">
    <property type="entry name" value="RNA_pol_sigma-70_dom"/>
</dbReference>
<name>A0A5B8UB77_9ACTN</name>
<feature type="domain" description="RNA polymerase sigma factor 70 region 4 type 2" evidence="8">
    <location>
        <begin position="149"/>
        <end position="193"/>
    </location>
</feature>
<evidence type="ECO:0000259" key="8">
    <source>
        <dbReference type="Pfam" id="PF08281"/>
    </source>
</evidence>
<evidence type="ECO:0000259" key="7">
    <source>
        <dbReference type="Pfam" id="PF04542"/>
    </source>
</evidence>
<feature type="region of interest" description="Disordered" evidence="6">
    <location>
        <begin position="1"/>
        <end position="24"/>
    </location>
</feature>
<dbReference type="SUPFAM" id="SSF88659">
    <property type="entry name" value="Sigma3 and sigma4 domains of RNA polymerase sigma factors"/>
    <property type="match status" value="1"/>
</dbReference>
<dbReference type="Pfam" id="PF04542">
    <property type="entry name" value="Sigma70_r2"/>
    <property type="match status" value="1"/>
</dbReference>
<evidence type="ECO:0000313" key="10">
    <source>
        <dbReference type="Proteomes" id="UP000321805"/>
    </source>
</evidence>
<protein>
    <submittedName>
        <fullName evidence="9">Sigma-70 family RNA polymerase sigma factor</fullName>
    </submittedName>
</protein>
<evidence type="ECO:0000313" key="9">
    <source>
        <dbReference type="EMBL" id="QEC49902.1"/>
    </source>
</evidence>
<dbReference type="InterPro" id="IPR013325">
    <property type="entry name" value="RNA_pol_sigma_r2"/>
</dbReference>
<dbReference type="GO" id="GO:0003677">
    <property type="term" value="F:DNA binding"/>
    <property type="evidence" value="ECO:0007669"/>
    <property type="project" value="UniProtKB-KW"/>
</dbReference>
<keyword evidence="10" id="KW-1185">Reference proteome</keyword>
<dbReference type="OrthoDB" id="9780326at2"/>
<dbReference type="GO" id="GO:0006352">
    <property type="term" value="P:DNA-templated transcription initiation"/>
    <property type="evidence" value="ECO:0007669"/>
    <property type="project" value="InterPro"/>
</dbReference>
<dbReference type="KEGG" id="bsol:FSW04_21595"/>
<dbReference type="InterPro" id="IPR039425">
    <property type="entry name" value="RNA_pol_sigma-70-like"/>
</dbReference>
<dbReference type="InterPro" id="IPR013249">
    <property type="entry name" value="RNA_pol_sigma70_r4_t2"/>
</dbReference>
<dbReference type="InterPro" id="IPR036388">
    <property type="entry name" value="WH-like_DNA-bd_sf"/>
</dbReference>
<dbReference type="PANTHER" id="PTHR43133">
    <property type="entry name" value="RNA POLYMERASE ECF-TYPE SIGMA FACTO"/>
    <property type="match status" value="1"/>
</dbReference>
<feature type="compositionally biased region" description="Low complexity" evidence="6">
    <location>
        <begin position="13"/>
        <end position="24"/>
    </location>
</feature>
<evidence type="ECO:0000256" key="5">
    <source>
        <dbReference type="ARBA" id="ARBA00023163"/>
    </source>
</evidence>
<reference evidence="9 10" key="1">
    <citation type="journal article" date="2018" name="J. Microbiol.">
        <title>Baekduia soli gen. nov., sp. nov., a novel bacterium isolated from the soil of Baekdu Mountain and proposal of a novel family name, Baekduiaceae fam. nov.</title>
        <authorList>
            <person name="An D.S."/>
            <person name="Siddiqi M.Z."/>
            <person name="Kim K.H."/>
            <person name="Yu H.S."/>
            <person name="Im W.T."/>
        </authorList>
    </citation>
    <scope>NUCLEOTIDE SEQUENCE [LARGE SCALE GENOMIC DNA]</scope>
    <source>
        <strain evidence="9 10">BR7-21</strain>
    </source>
</reference>
<keyword evidence="3" id="KW-0731">Sigma factor</keyword>
<evidence type="ECO:0000256" key="3">
    <source>
        <dbReference type="ARBA" id="ARBA00023082"/>
    </source>
</evidence>
<dbReference type="Proteomes" id="UP000321805">
    <property type="component" value="Chromosome"/>
</dbReference>
<evidence type="ECO:0000256" key="1">
    <source>
        <dbReference type="ARBA" id="ARBA00010641"/>
    </source>
</evidence>
<evidence type="ECO:0000256" key="4">
    <source>
        <dbReference type="ARBA" id="ARBA00023125"/>
    </source>
</evidence>
<sequence>MPSMTALPPSPAAPASRARAPRAGSATDEALVAAVRSGSDAAFSAIVHRYEAPLTGYARQVLGGRHHDAEECVQDAFLRALRAMRSGQAEIALRPWLHTIVRNRCFDQLRRPNRTTDLDPHEAVLHDMGPGPVSTIGRREDLARVVAGLGTLPERQRQALVMHELEDRSHSHIGRVLGVSTGASKALVCRARQGVAQAVGRAAA</sequence>